<accession>A0A177HGK1</accession>
<keyword evidence="3" id="KW-1185">Reference proteome</keyword>
<evidence type="ECO:0000313" key="3">
    <source>
        <dbReference type="Proteomes" id="UP000077381"/>
    </source>
</evidence>
<proteinExistence type="predicted"/>
<sequence>MPMQFWPAAQNAPETQEATASSRSASSMTMTGALPPRSMASFFRPAVREMASPVANPPVKDTMRTSGAATIAAAMPASPLTTVTISSGRPASMRVSTRRSADSGVSADGLRMTALPPAMAGPSLWATRLRGSLNGVMAAMMPSGSRVNQPCRFSEPS</sequence>
<dbReference type="EMBL" id="LOHS01000198">
    <property type="protein sequence ID" value="OAH09487.1"/>
    <property type="molecule type" value="Genomic_DNA"/>
</dbReference>
<protein>
    <submittedName>
        <fullName evidence="2">Uncharacterized protein</fullName>
    </submittedName>
</protein>
<name>A0A177HGK1_9ACTN</name>
<feature type="region of interest" description="Disordered" evidence="1">
    <location>
        <begin position="1"/>
        <end position="33"/>
    </location>
</feature>
<dbReference type="AlphaFoldDB" id="A0A177HGK1"/>
<evidence type="ECO:0000313" key="2">
    <source>
        <dbReference type="EMBL" id="OAH09487.1"/>
    </source>
</evidence>
<dbReference type="STRING" id="1716141.STSP_71970"/>
<feature type="compositionally biased region" description="Low complexity" evidence="1">
    <location>
        <begin position="18"/>
        <end position="31"/>
    </location>
</feature>
<reference evidence="2 3" key="1">
    <citation type="submission" date="2015-12" db="EMBL/GenBank/DDBJ databases">
        <title>Genome sequence of Streptomyces sp. G25.</title>
        <authorList>
            <person name="Poehlein A."/>
            <person name="Roettig A."/>
            <person name="Hiessl S."/>
            <person name="Hauschild P."/>
            <person name="Schauer J."/>
            <person name="Madkour M.H."/>
            <person name="Al-Ansari A.M."/>
            <person name="Almakishah N.H."/>
            <person name="Steinbuechel A."/>
            <person name="Daniel R."/>
        </authorList>
    </citation>
    <scope>NUCLEOTIDE SEQUENCE [LARGE SCALE GENOMIC DNA]</scope>
    <source>
        <strain evidence="3">G25(2015)</strain>
    </source>
</reference>
<dbReference type="Proteomes" id="UP000077381">
    <property type="component" value="Unassembled WGS sequence"/>
</dbReference>
<feature type="region of interest" description="Disordered" evidence="1">
    <location>
        <begin position="83"/>
        <end position="105"/>
    </location>
</feature>
<gene>
    <name evidence="2" type="ORF">STSP_71970</name>
</gene>
<comment type="caution">
    <text evidence="2">The sequence shown here is derived from an EMBL/GenBank/DDBJ whole genome shotgun (WGS) entry which is preliminary data.</text>
</comment>
<organism evidence="2 3">
    <name type="scientific">Streptomyces jeddahensis</name>
    <dbReference type="NCBI Taxonomy" id="1716141"/>
    <lineage>
        <taxon>Bacteria</taxon>
        <taxon>Bacillati</taxon>
        <taxon>Actinomycetota</taxon>
        <taxon>Actinomycetes</taxon>
        <taxon>Kitasatosporales</taxon>
        <taxon>Streptomycetaceae</taxon>
        <taxon>Streptomyces</taxon>
    </lineage>
</organism>
<evidence type="ECO:0000256" key="1">
    <source>
        <dbReference type="SAM" id="MobiDB-lite"/>
    </source>
</evidence>